<evidence type="ECO:0000256" key="5">
    <source>
        <dbReference type="ARBA" id="ARBA00023274"/>
    </source>
</evidence>
<comment type="similarity">
    <text evidence="2">Belongs to the mitochondrion-specific ribosomal protein mS23 family.</text>
</comment>
<organism evidence="8 9">
    <name type="scientific">Symbiodinium natans</name>
    <dbReference type="NCBI Taxonomy" id="878477"/>
    <lineage>
        <taxon>Eukaryota</taxon>
        <taxon>Sar</taxon>
        <taxon>Alveolata</taxon>
        <taxon>Dinophyceae</taxon>
        <taxon>Suessiales</taxon>
        <taxon>Symbiodiniaceae</taxon>
        <taxon>Symbiodinium</taxon>
    </lineage>
</organism>
<dbReference type="Proteomes" id="UP000604046">
    <property type="component" value="Unassembled WGS sequence"/>
</dbReference>
<evidence type="ECO:0000313" key="9">
    <source>
        <dbReference type="Proteomes" id="UP000604046"/>
    </source>
</evidence>
<accession>A0A812S2A2</accession>
<gene>
    <name evidence="8" type="primary">N6AMT2</name>
    <name evidence="8" type="ORF">SNAT2548_LOCUS25639</name>
</gene>
<keyword evidence="3" id="KW-0689">Ribosomal protein</keyword>
<dbReference type="AlphaFoldDB" id="A0A812S2A2"/>
<keyword evidence="4" id="KW-0496">Mitochondrion</keyword>
<evidence type="ECO:0000256" key="1">
    <source>
        <dbReference type="ARBA" id="ARBA00004173"/>
    </source>
</evidence>
<comment type="caution">
    <text evidence="8">The sequence shown here is derived from an EMBL/GenBank/DDBJ whole genome shotgun (WGS) entry which is preliminary data.</text>
</comment>
<dbReference type="EMBL" id="CAJNDS010002402">
    <property type="protein sequence ID" value="CAE7461254.1"/>
    <property type="molecule type" value="Genomic_DNA"/>
</dbReference>
<protein>
    <recommendedName>
        <fullName evidence="6">Small ribosomal subunit protein mS23</fullName>
    </recommendedName>
</protein>
<feature type="compositionally biased region" description="Basic and acidic residues" evidence="7">
    <location>
        <begin position="301"/>
        <end position="326"/>
    </location>
</feature>
<sequence>MPKAAIHPNGSNFRRAAKLDVVARVRMLTQMGLLKERPRWLEWCQRVPPMENHNLHLQARTIRNPYPQMVDFLLKKYPDLRFQDCYVDGNDWSAGNDSYRDDHPVMQFVAQQLKLMREEGLTKREAFKRTEDIFRERRETLEREQKVMMAMMAVEKGFKPMFSTGRAYLEVEMARTESKHLEKIIGELRKQRHLASAKLGVDPKEFEAARKAPLQKVEEKAQEKAQRKAQEEAEDDPSVHLEAMMQSEPFKETEELPERADPTQSEEQAPPHPAEEPEDIKDASLQARMESERSRLQTQKDGSRRFENARQCRQEEEEAGRERSHG</sequence>
<dbReference type="OrthoDB" id="206354at2759"/>
<comment type="subcellular location">
    <subcellularLocation>
        <location evidence="1">Mitochondrion</location>
    </subcellularLocation>
</comment>
<reference evidence="8" key="1">
    <citation type="submission" date="2021-02" db="EMBL/GenBank/DDBJ databases">
        <authorList>
            <person name="Dougan E. K."/>
            <person name="Rhodes N."/>
            <person name="Thang M."/>
            <person name="Chan C."/>
        </authorList>
    </citation>
    <scope>NUCLEOTIDE SEQUENCE</scope>
</reference>
<evidence type="ECO:0000256" key="2">
    <source>
        <dbReference type="ARBA" id="ARBA00009864"/>
    </source>
</evidence>
<dbReference type="CDD" id="cd23701">
    <property type="entry name" value="At1g26750"/>
    <property type="match status" value="1"/>
</dbReference>
<feature type="compositionally biased region" description="Basic and acidic residues" evidence="7">
    <location>
        <begin position="249"/>
        <end position="261"/>
    </location>
</feature>
<feature type="region of interest" description="Disordered" evidence="7">
    <location>
        <begin position="210"/>
        <end position="326"/>
    </location>
</feature>
<evidence type="ECO:0000256" key="3">
    <source>
        <dbReference type="ARBA" id="ARBA00022980"/>
    </source>
</evidence>
<keyword evidence="9" id="KW-1185">Reference proteome</keyword>
<proteinExistence type="inferred from homology"/>
<feature type="compositionally biased region" description="Basic and acidic residues" evidence="7">
    <location>
        <begin position="210"/>
        <end position="231"/>
    </location>
</feature>
<keyword evidence="5" id="KW-0687">Ribonucleoprotein</keyword>
<evidence type="ECO:0000256" key="6">
    <source>
        <dbReference type="ARBA" id="ARBA00035137"/>
    </source>
</evidence>
<dbReference type="InterPro" id="IPR059242">
    <property type="entry name" value="mS23_dom"/>
</dbReference>
<evidence type="ECO:0000256" key="4">
    <source>
        <dbReference type="ARBA" id="ARBA00023128"/>
    </source>
</evidence>
<name>A0A812S2A2_9DINO</name>
<evidence type="ECO:0000256" key="7">
    <source>
        <dbReference type="SAM" id="MobiDB-lite"/>
    </source>
</evidence>
<evidence type="ECO:0000313" key="8">
    <source>
        <dbReference type="EMBL" id="CAE7461254.1"/>
    </source>
</evidence>